<protein>
    <submittedName>
        <fullName evidence="3">Uncharacterized protein</fullName>
    </submittedName>
</protein>
<dbReference type="AlphaFoldDB" id="A0AA88E4E2"/>
<keyword evidence="1" id="KW-0175">Coiled coil</keyword>
<keyword evidence="6" id="KW-1185">Reference proteome</keyword>
<reference evidence="3" key="1">
    <citation type="submission" date="2023-07" db="EMBL/GenBank/DDBJ databases">
        <title>draft genome sequence of fig (Ficus carica).</title>
        <authorList>
            <person name="Takahashi T."/>
            <person name="Nishimura K."/>
        </authorList>
    </citation>
    <scope>NUCLEOTIDE SEQUENCE</scope>
</reference>
<evidence type="ECO:0000313" key="2">
    <source>
        <dbReference type="EMBL" id="GMN66914.1"/>
    </source>
</evidence>
<feature type="coiled-coil region" evidence="1">
    <location>
        <begin position="251"/>
        <end position="278"/>
    </location>
</feature>
<comment type="caution">
    <text evidence="3">The sequence shown here is derived from an EMBL/GenBank/DDBJ whole genome shotgun (WGS) entry which is preliminary data.</text>
</comment>
<evidence type="ECO:0000313" key="6">
    <source>
        <dbReference type="Proteomes" id="UP001187192"/>
    </source>
</evidence>
<dbReference type="EMBL" id="BTGU01000383">
    <property type="protein sequence ID" value="GMN66935.1"/>
    <property type="molecule type" value="Genomic_DNA"/>
</dbReference>
<name>A0AA88E4E2_FICCA</name>
<organism evidence="3 6">
    <name type="scientific">Ficus carica</name>
    <name type="common">Common fig</name>
    <dbReference type="NCBI Taxonomy" id="3494"/>
    <lineage>
        <taxon>Eukaryota</taxon>
        <taxon>Viridiplantae</taxon>
        <taxon>Streptophyta</taxon>
        <taxon>Embryophyta</taxon>
        <taxon>Tracheophyta</taxon>
        <taxon>Spermatophyta</taxon>
        <taxon>Magnoliopsida</taxon>
        <taxon>eudicotyledons</taxon>
        <taxon>Gunneridae</taxon>
        <taxon>Pentapetalae</taxon>
        <taxon>rosids</taxon>
        <taxon>fabids</taxon>
        <taxon>Rosales</taxon>
        <taxon>Moraceae</taxon>
        <taxon>Ficeae</taxon>
        <taxon>Ficus</taxon>
    </lineage>
</organism>
<dbReference type="EMBL" id="BTGU01000384">
    <property type="protein sequence ID" value="GMN66949.1"/>
    <property type="molecule type" value="Genomic_DNA"/>
</dbReference>
<dbReference type="EMBL" id="BTGU01000381">
    <property type="protein sequence ID" value="GMN66914.1"/>
    <property type="molecule type" value="Genomic_DNA"/>
</dbReference>
<evidence type="ECO:0000256" key="1">
    <source>
        <dbReference type="SAM" id="Coils"/>
    </source>
</evidence>
<evidence type="ECO:0000313" key="3">
    <source>
        <dbReference type="EMBL" id="GMN66928.1"/>
    </source>
</evidence>
<evidence type="ECO:0000313" key="5">
    <source>
        <dbReference type="EMBL" id="GMN66949.1"/>
    </source>
</evidence>
<dbReference type="Proteomes" id="UP001187192">
    <property type="component" value="Unassembled WGS sequence"/>
</dbReference>
<gene>
    <name evidence="2" type="ORF">TIFTF001_035975</name>
    <name evidence="3" type="ORF">TIFTF001_035993</name>
    <name evidence="4" type="ORF">TIFTF001_035996</name>
    <name evidence="5" type="ORF">TIFTF001_036014</name>
</gene>
<proteinExistence type="predicted"/>
<accession>A0AA88E4E2</accession>
<sequence>MRNQDLEMYAHIAALEQELKEMKALGVRDICPITPNRIEVMEVFISRMKNSVKNRNKTTVTALISTKRRNKVADVYTDIAAMEKELKEMKGMGDLSPRTANRVNAMEGVIERMKNSVKDVDANGDTNRKNVQGFLNWLIESTSVMFGCLGMPREVGHQTTGEKTFANFNGLEMCFMEWLNHHEPDKSNEEWKSVLGRLKDGAIRKGIRLSYLLLDFLFLVSEGGSYVEIVGLFRDTLESRMREDDKNLVVVKTVIEMLKLVEKEVRNLENKGEGSSQEGMEKDLVRQRKEFFDELTYYFCWQIESLDTFLTKLLLSKYVLVKTMEEGFYECETQLSRIEKDLNDQRVLLQVSDKEDLVAIEILKMQLKLKIRDLWSGFGSD</sequence>
<evidence type="ECO:0000313" key="4">
    <source>
        <dbReference type="EMBL" id="GMN66935.1"/>
    </source>
</evidence>
<dbReference type="EMBL" id="BTGU01000382">
    <property type="protein sequence ID" value="GMN66928.1"/>
    <property type="molecule type" value="Genomic_DNA"/>
</dbReference>